<organism evidence="2 3">
    <name type="scientific">Adiantum capillus-veneris</name>
    <name type="common">Maidenhair fern</name>
    <dbReference type="NCBI Taxonomy" id="13818"/>
    <lineage>
        <taxon>Eukaryota</taxon>
        <taxon>Viridiplantae</taxon>
        <taxon>Streptophyta</taxon>
        <taxon>Embryophyta</taxon>
        <taxon>Tracheophyta</taxon>
        <taxon>Polypodiopsida</taxon>
        <taxon>Polypodiidae</taxon>
        <taxon>Polypodiales</taxon>
        <taxon>Pteridineae</taxon>
        <taxon>Pteridaceae</taxon>
        <taxon>Vittarioideae</taxon>
        <taxon>Adiantum</taxon>
    </lineage>
</organism>
<name>A0A9D4UY05_ADICA</name>
<evidence type="ECO:0000313" key="3">
    <source>
        <dbReference type="Proteomes" id="UP000886520"/>
    </source>
</evidence>
<protein>
    <submittedName>
        <fullName evidence="2">Uncharacterized protein</fullName>
    </submittedName>
</protein>
<keyword evidence="1" id="KW-0175">Coiled coil</keyword>
<feature type="coiled-coil region" evidence="1">
    <location>
        <begin position="29"/>
        <end position="66"/>
    </location>
</feature>
<dbReference type="Proteomes" id="UP000886520">
    <property type="component" value="Chromosome 8"/>
</dbReference>
<dbReference type="AlphaFoldDB" id="A0A9D4UY05"/>
<gene>
    <name evidence="2" type="ORF">GOP47_0008054</name>
</gene>
<sequence>MKPSCLSSLELRTYDECSRLVVYIEQEEVTDLRNQLEVAQGQNQWMEQRTQNTERLEESLREQHAEFAQTLNDELLCRCTTDALAAYLQLYPEGVLENMEELDGLITALSAEVGQQWET</sequence>
<dbReference type="EMBL" id="JABFUD020000008">
    <property type="protein sequence ID" value="KAI5075989.1"/>
    <property type="molecule type" value="Genomic_DNA"/>
</dbReference>
<comment type="caution">
    <text evidence="2">The sequence shown here is derived from an EMBL/GenBank/DDBJ whole genome shotgun (WGS) entry which is preliminary data.</text>
</comment>
<accession>A0A9D4UY05</accession>
<keyword evidence="3" id="KW-1185">Reference proteome</keyword>
<evidence type="ECO:0000256" key="1">
    <source>
        <dbReference type="SAM" id="Coils"/>
    </source>
</evidence>
<reference evidence="2" key="1">
    <citation type="submission" date="2021-01" db="EMBL/GenBank/DDBJ databases">
        <title>Adiantum capillus-veneris genome.</title>
        <authorList>
            <person name="Fang Y."/>
            <person name="Liao Q."/>
        </authorList>
    </citation>
    <scope>NUCLEOTIDE SEQUENCE</scope>
    <source>
        <strain evidence="2">H3</strain>
        <tissue evidence="2">Leaf</tissue>
    </source>
</reference>
<proteinExistence type="predicted"/>
<evidence type="ECO:0000313" key="2">
    <source>
        <dbReference type="EMBL" id="KAI5075989.1"/>
    </source>
</evidence>